<sequence length="105" mass="11195">MNLMEPCHRSGTGSGASTSATAVTTCVSPNNSFQTAVHRTVAEVTPSLEMLVARARIHDLSSQDQIVAWDAYEHMAQFLLTFVNVAVMGEEPSTPSGHTGAENFS</sequence>
<evidence type="ECO:0000313" key="2">
    <source>
        <dbReference type="Proteomes" id="UP000249619"/>
    </source>
</evidence>
<dbReference type="AlphaFoldDB" id="A0A364N5S2"/>
<proteinExistence type="predicted"/>
<dbReference type="EMBL" id="QGDH01000049">
    <property type="protein sequence ID" value="RAR12581.1"/>
    <property type="molecule type" value="Genomic_DNA"/>
</dbReference>
<dbReference type="Proteomes" id="UP000249619">
    <property type="component" value="Unassembled WGS sequence"/>
</dbReference>
<reference evidence="2" key="1">
    <citation type="submission" date="2018-05" db="EMBL/GenBank/DDBJ databases">
        <title>Draft genome sequence of Stemphylium lycopersici strain CIDEFI 213.</title>
        <authorList>
            <person name="Medina R."/>
            <person name="Franco M.E.E."/>
            <person name="Lucentini C.G."/>
            <person name="Saparrat M.C.N."/>
            <person name="Balatti P.A."/>
        </authorList>
    </citation>
    <scope>NUCLEOTIDE SEQUENCE [LARGE SCALE GENOMIC DNA]</scope>
    <source>
        <strain evidence="2">CIDEFI 213</strain>
    </source>
</reference>
<accession>A0A364N5S2</accession>
<organism evidence="1 2">
    <name type="scientific">Stemphylium lycopersici</name>
    <name type="common">Tomato gray leaf spot disease fungus</name>
    <name type="synonym">Thyrospora lycopersici</name>
    <dbReference type="NCBI Taxonomy" id="183478"/>
    <lineage>
        <taxon>Eukaryota</taxon>
        <taxon>Fungi</taxon>
        <taxon>Dikarya</taxon>
        <taxon>Ascomycota</taxon>
        <taxon>Pezizomycotina</taxon>
        <taxon>Dothideomycetes</taxon>
        <taxon>Pleosporomycetidae</taxon>
        <taxon>Pleosporales</taxon>
        <taxon>Pleosporineae</taxon>
        <taxon>Pleosporaceae</taxon>
        <taxon>Stemphylium</taxon>
    </lineage>
</organism>
<name>A0A364N5S2_STELY</name>
<evidence type="ECO:0000313" key="1">
    <source>
        <dbReference type="EMBL" id="RAR12581.1"/>
    </source>
</evidence>
<protein>
    <submittedName>
        <fullName evidence="1">Uncharacterized protein</fullName>
    </submittedName>
</protein>
<gene>
    <name evidence="1" type="ORF">DDE83_004113</name>
</gene>
<comment type="caution">
    <text evidence="1">The sequence shown here is derived from an EMBL/GenBank/DDBJ whole genome shotgun (WGS) entry which is preliminary data.</text>
</comment>
<keyword evidence="2" id="KW-1185">Reference proteome</keyword>